<keyword evidence="7" id="KW-0810">Translation regulation</keyword>
<dbReference type="FunFam" id="1.25.40.10:FF:001770">
    <property type="entry name" value="Pentatricopeptide repeat-containing protein, chloroplastic isoform A"/>
    <property type="match status" value="1"/>
</dbReference>
<keyword evidence="8" id="KW-0809">Transit peptide</keyword>
<dbReference type="Gene3D" id="1.25.40.10">
    <property type="entry name" value="Tetratricopeptide repeat domain"/>
    <property type="match status" value="5"/>
</dbReference>
<evidence type="ECO:0000256" key="8">
    <source>
        <dbReference type="ARBA" id="ARBA00022946"/>
    </source>
</evidence>
<dbReference type="GO" id="GO:0003729">
    <property type="term" value="F:mRNA binding"/>
    <property type="evidence" value="ECO:0007669"/>
    <property type="project" value="UniProtKB-ARBA"/>
</dbReference>
<feature type="repeat" description="PPR" evidence="9">
    <location>
        <begin position="686"/>
        <end position="720"/>
    </location>
</feature>
<organism evidence="11">
    <name type="scientific">Brassica cretica</name>
    <name type="common">Mustard</name>
    <dbReference type="NCBI Taxonomy" id="69181"/>
    <lineage>
        <taxon>Eukaryota</taxon>
        <taxon>Viridiplantae</taxon>
        <taxon>Streptophyta</taxon>
        <taxon>Embryophyta</taxon>
        <taxon>Tracheophyta</taxon>
        <taxon>Spermatophyta</taxon>
        <taxon>Magnoliopsida</taxon>
        <taxon>eudicotyledons</taxon>
        <taxon>Gunneridae</taxon>
        <taxon>Pentapetalae</taxon>
        <taxon>rosids</taxon>
        <taxon>malvids</taxon>
        <taxon>Brassicales</taxon>
        <taxon>Brassicaceae</taxon>
        <taxon>Brassiceae</taxon>
        <taxon>Brassica</taxon>
    </lineage>
</organism>
<proteinExistence type="inferred from homology"/>
<accession>A0A8S9LAZ6</accession>
<feature type="repeat" description="PPR" evidence="9">
    <location>
        <begin position="581"/>
        <end position="615"/>
    </location>
</feature>
<feature type="repeat" description="PPR" evidence="9">
    <location>
        <begin position="651"/>
        <end position="685"/>
    </location>
</feature>
<feature type="repeat" description="PPR" evidence="9">
    <location>
        <begin position="476"/>
        <end position="510"/>
    </location>
</feature>
<evidence type="ECO:0000256" key="4">
    <source>
        <dbReference type="ARBA" id="ARBA00022640"/>
    </source>
</evidence>
<keyword evidence="5" id="KW-0507">mRNA processing</keyword>
<dbReference type="NCBIfam" id="TIGR00756">
    <property type="entry name" value="PPR"/>
    <property type="match status" value="11"/>
</dbReference>
<dbReference type="SUPFAM" id="SSF48452">
    <property type="entry name" value="TPR-like"/>
    <property type="match status" value="1"/>
</dbReference>
<feature type="repeat" description="PPR" evidence="9">
    <location>
        <begin position="791"/>
        <end position="825"/>
    </location>
</feature>
<dbReference type="Pfam" id="PF01535">
    <property type="entry name" value="PPR"/>
    <property type="match status" value="2"/>
</dbReference>
<dbReference type="GO" id="GO:0006417">
    <property type="term" value="P:regulation of translation"/>
    <property type="evidence" value="ECO:0007669"/>
    <property type="project" value="UniProtKB-KW"/>
</dbReference>
<feature type="repeat" description="PPR" evidence="9">
    <location>
        <begin position="511"/>
        <end position="545"/>
    </location>
</feature>
<evidence type="ECO:0000256" key="9">
    <source>
        <dbReference type="PROSITE-ProRule" id="PRU00708"/>
    </source>
</evidence>
<reference evidence="11" key="1">
    <citation type="submission" date="2019-12" db="EMBL/GenBank/DDBJ databases">
        <title>Genome sequencing and annotation of Brassica cretica.</title>
        <authorList>
            <person name="Studholme D.J."/>
            <person name="Sarris P.F."/>
        </authorList>
    </citation>
    <scope>NUCLEOTIDE SEQUENCE</scope>
    <source>
        <strain evidence="11">PFS-102/07</strain>
        <tissue evidence="11">Leaf</tissue>
    </source>
</reference>
<feature type="region of interest" description="Disordered" evidence="10">
    <location>
        <begin position="146"/>
        <end position="175"/>
    </location>
</feature>
<feature type="repeat" description="PPR" evidence="9">
    <location>
        <begin position="616"/>
        <end position="650"/>
    </location>
</feature>
<feature type="repeat" description="PPR" evidence="9">
    <location>
        <begin position="369"/>
        <end position="403"/>
    </location>
</feature>
<comment type="similarity">
    <text evidence="2">Belongs to the PPR family. P subfamily.</text>
</comment>
<dbReference type="GO" id="GO:0009570">
    <property type="term" value="C:chloroplast stroma"/>
    <property type="evidence" value="ECO:0007669"/>
    <property type="project" value="UniProtKB-ARBA"/>
</dbReference>
<comment type="caution">
    <text evidence="11">The sequence shown here is derived from an EMBL/GenBank/DDBJ whole genome shotgun (WGS) entry which is preliminary data.</text>
</comment>
<dbReference type="InterPro" id="IPR011990">
    <property type="entry name" value="TPR-like_helical_dom_sf"/>
</dbReference>
<dbReference type="Pfam" id="PF13812">
    <property type="entry name" value="PPR_3"/>
    <property type="match status" value="2"/>
</dbReference>
<feature type="repeat" description="PPR" evidence="9">
    <location>
        <begin position="756"/>
        <end position="790"/>
    </location>
</feature>
<dbReference type="FunFam" id="1.25.40.10:FF:001589">
    <property type="entry name" value="Pentatricopeptide repeat-containing protein, chloroplastic isoform A"/>
    <property type="match status" value="1"/>
</dbReference>
<evidence type="ECO:0000313" key="11">
    <source>
        <dbReference type="EMBL" id="KAF2603127.1"/>
    </source>
</evidence>
<evidence type="ECO:0000256" key="7">
    <source>
        <dbReference type="ARBA" id="ARBA00022845"/>
    </source>
</evidence>
<dbReference type="PANTHER" id="PTHR47936:SF1">
    <property type="entry name" value="PENTATRICOPEPTIDE REPEAT-CONTAINING PROTEIN GUN1, CHLOROPLASTIC"/>
    <property type="match status" value="1"/>
</dbReference>
<feature type="repeat" description="PPR" evidence="9">
    <location>
        <begin position="721"/>
        <end position="755"/>
    </location>
</feature>
<feature type="repeat" description="PPR" evidence="9">
    <location>
        <begin position="546"/>
        <end position="580"/>
    </location>
</feature>
<dbReference type="PANTHER" id="PTHR47936">
    <property type="entry name" value="PPR_LONG DOMAIN-CONTAINING PROTEIN"/>
    <property type="match status" value="1"/>
</dbReference>
<evidence type="ECO:0000256" key="5">
    <source>
        <dbReference type="ARBA" id="ARBA00022664"/>
    </source>
</evidence>
<evidence type="ECO:0000256" key="10">
    <source>
        <dbReference type="SAM" id="MobiDB-lite"/>
    </source>
</evidence>
<keyword evidence="3" id="KW-0150">Chloroplast</keyword>
<sequence length="882" mass="99053">MAPKSKEKPKTSQPPPAIEDLFTTLDRHINRSEYEQAVKVADQVLSIAPADEDAIRCKVVALVKDDKIDDALFVIHSFHKLPIDLGFQKVLGQHQESISSYVDIIKRNIVDESSLAVAVINLIALKGSKDVSDGLRKLDLVEVTRTHTPAHNHKRKQLDEETIESKSSPLASPRHAVGEERKGMLLMQPPLVSSRFHSLYFIPCPHHRLFQRPISAFSATASCSPSSSSSYFSSWNGLDASEEEEDEFSTFVRRRYDFSPLLKFLSRFGPVELVLDSVNLEPLPVSLDPVEFELAESYKAVPAPYWHSLLKSLCSSRSSLGLAYAVVSWLERHNLCFSYELLYSILIHALGRSEKLYEAFLLSQKQTLTPLTYNALIGACARNNDIDKALNLISRMRQDGYQSDFVNYSLVIQALTRSNKIDSALLQSLYREIKHDKLELDVQLVNDLIMGFAKSGDPSRALQLLGMAQSTGLSAKTATLVSIISALANSGRTLEAEALFEELRQSGIKPRTKAYNALLRGYVKTGPLRDAESMVSEMEKSGVSPDEHTYSLLIDAYVNAGRWESARIVLKEMEAGDVQPNSFVFSRLLAGYRDRGEWQKTFQVLKEMKSIGVKPDRQFYNVVIDTFGKFNCLDHAMTTFDRMLSEGIEPDRVTWNTLIDCHCKHGRHIVAQQMFEAMEKRGCLPCATTYNIMINSYGDQERWDDMKRLLGKMKSQGVLPNVVTHTTLVDVYGKSGRFNDAIDCLEEMKSVGLKPSSTMYNALINAYAQRGLSEQAVNAFRVMTSDGLKPSLLALNSLINAFGEDRRDAEAFAVLQYMKENGVNPDVVTYTTLMKALIRVDKFQKVPGVYEEMIMSGCKPDRKARSMLRSALRYMKQTLRAS</sequence>
<gene>
    <name evidence="11" type="ORF">F2Q70_00025810</name>
</gene>
<evidence type="ECO:0000256" key="1">
    <source>
        <dbReference type="ARBA" id="ARBA00004229"/>
    </source>
</evidence>
<evidence type="ECO:0000256" key="3">
    <source>
        <dbReference type="ARBA" id="ARBA00022528"/>
    </source>
</evidence>
<dbReference type="EMBL" id="QGKY02000094">
    <property type="protein sequence ID" value="KAF2603127.1"/>
    <property type="molecule type" value="Genomic_DNA"/>
</dbReference>
<dbReference type="GO" id="GO:0006397">
    <property type="term" value="P:mRNA processing"/>
    <property type="evidence" value="ECO:0007669"/>
    <property type="project" value="UniProtKB-KW"/>
</dbReference>
<dbReference type="InterPro" id="IPR002885">
    <property type="entry name" value="PPR_rpt"/>
</dbReference>
<dbReference type="Pfam" id="PF13041">
    <property type="entry name" value="PPR_2"/>
    <property type="match status" value="4"/>
</dbReference>
<dbReference type="AlphaFoldDB" id="A0A8S9LAZ6"/>
<dbReference type="FunFam" id="1.25.40.10:FF:000843">
    <property type="entry name" value="Pentatricopeptide repeat-containing protein"/>
    <property type="match status" value="1"/>
</dbReference>
<evidence type="ECO:0008006" key="12">
    <source>
        <dbReference type="Google" id="ProtNLM"/>
    </source>
</evidence>
<comment type="subcellular location">
    <subcellularLocation>
        <location evidence="1">Plastid</location>
        <location evidence="1">Chloroplast</location>
    </subcellularLocation>
</comment>
<keyword evidence="4" id="KW-0934">Plastid</keyword>
<evidence type="ECO:0000256" key="6">
    <source>
        <dbReference type="ARBA" id="ARBA00022737"/>
    </source>
</evidence>
<name>A0A8S9LAZ6_BRACR</name>
<keyword evidence="6" id="KW-0677">Repeat</keyword>
<feature type="repeat" description="PPR" evidence="9">
    <location>
        <begin position="826"/>
        <end position="860"/>
    </location>
</feature>
<dbReference type="FunFam" id="1.25.40.10:FF:000947">
    <property type="entry name" value="Pentatricopeptide repeat-containing protein, chloroplastic isoform A"/>
    <property type="match status" value="1"/>
</dbReference>
<dbReference type="PROSITE" id="PS51375">
    <property type="entry name" value="PPR"/>
    <property type="match status" value="12"/>
</dbReference>
<evidence type="ECO:0000256" key="2">
    <source>
        <dbReference type="ARBA" id="ARBA00007626"/>
    </source>
</evidence>
<protein>
    <recommendedName>
        <fullName evidence="12">Pentacotripeptide-repeat region of PRORP domain-containing protein</fullName>
    </recommendedName>
</protein>